<dbReference type="VEuPathDB" id="VectorBase:FBgn0002629"/>
<feature type="coiled-coil region" evidence="1">
    <location>
        <begin position="43"/>
        <end position="70"/>
    </location>
</feature>
<feature type="non-terminal residue" evidence="2">
    <location>
        <position position="1"/>
    </location>
</feature>
<dbReference type="InterPro" id="IPR029686">
    <property type="entry name" value="Malpha/m4/m2"/>
</dbReference>
<proteinExistence type="evidence at transcript level"/>
<keyword evidence="1" id="KW-0175">Coiled coil</keyword>
<dbReference type="OrthoDB" id="8190494at2759"/>
<organism evidence="2">
    <name type="scientific">Drosophila melanogaster</name>
    <name type="common">Fruit fly</name>
    <dbReference type="NCBI Taxonomy" id="7227"/>
    <lineage>
        <taxon>Eukaryota</taxon>
        <taxon>Metazoa</taxon>
        <taxon>Ecdysozoa</taxon>
        <taxon>Arthropoda</taxon>
        <taxon>Hexapoda</taxon>
        <taxon>Insecta</taxon>
        <taxon>Pterygota</taxon>
        <taxon>Neoptera</taxon>
        <taxon>Endopterygota</taxon>
        <taxon>Diptera</taxon>
        <taxon>Brachycera</taxon>
        <taxon>Muscomorpha</taxon>
        <taxon>Ephydroidea</taxon>
        <taxon>Drosophilidae</taxon>
        <taxon>Drosophila</taxon>
        <taxon>Sophophora</taxon>
    </lineage>
</organism>
<dbReference type="HOGENOM" id="CLU_1688576_0_0_1"/>
<dbReference type="PANTHER" id="PTHR12254:SF0">
    <property type="entry name" value="BARBU-RELATED"/>
    <property type="match status" value="1"/>
</dbReference>
<gene>
    <name evidence="2" type="primary">m4-RA</name>
</gene>
<accession>D5SHS0</accession>
<dbReference type="ExpressionAtlas" id="D5SHS0">
    <property type="expression patterns" value="baseline and differential"/>
</dbReference>
<sequence length="171" mass="19441">YSTHLSYTAAKHKIPKHIIMCQNKINTNNTMTIKSNKKLSYSVKKLLQKIFKQQQRVEEEQNLKNALKANSLESLESMENSRNADLESASICASLESCENEANERLSQSCEIEDYDFEQLPTVPVHFVRTAHGTFFWTAVSDLPADNDLVEPLYCSTSNAIAIPQDRWVQA</sequence>
<dbReference type="GO" id="GO:0007423">
    <property type="term" value="P:sensory organ development"/>
    <property type="evidence" value="ECO:0007669"/>
    <property type="project" value="InterPro"/>
</dbReference>
<name>D5SHS0_DROME</name>
<protein>
    <submittedName>
        <fullName evidence="2">FI14216p</fullName>
    </submittedName>
</protein>
<dbReference type="AlphaFoldDB" id="D5SHS0"/>
<evidence type="ECO:0000313" key="2">
    <source>
        <dbReference type="EMBL" id="ADG03456.1"/>
    </source>
</evidence>
<evidence type="ECO:0000256" key="1">
    <source>
        <dbReference type="SAM" id="Coils"/>
    </source>
</evidence>
<reference evidence="2" key="1">
    <citation type="submission" date="2010-04" db="EMBL/GenBank/DDBJ databases">
        <authorList>
            <person name="Carlson J."/>
            <person name="Booth B."/>
            <person name="Frise E."/>
            <person name="Park S."/>
            <person name="Wan K."/>
            <person name="Yu C."/>
            <person name="Celniker S."/>
        </authorList>
    </citation>
    <scope>NUCLEOTIDE SEQUENCE</scope>
</reference>
<dbReference type="Pfam" id="PF15952">
    <property type="entry name" value="ESM4"/>
    <property type="match status" value="1"/>
</dbReference>
<dbReference type="Bgee" id="FBgn0002629">
    <property type="expression patterns" value="Expressed in escort cell (Drosophila) in post-embryonic organism and 20 other cell types or tissues"/>
</dbReference>
<dbReference type="EMBL" id="BT124871">
    <property type="protein sequence ID" value="ADG03456.1"/>
    <property type="molecule type" value="mRNA"/>
</dbReference>
<dbReference type="GO" id="GO:0007219">
    <property type="term" value="P:Notch signaling pathway"/>
    <property type="evidence" value="ECO:0007669"/>
    <property type="project" value="InterPro"/>
</dbReference>
<dbReference type="PANTHER" id="PTHR12254">
    <property type="entry name" value="ENHANCER OF SPLIT MALPHA PROTEIN"/>
    <property type="match status" value="1"/>
</dbReference>